<protein>
    <submittedName>
        <fullName evidence="2">Transcriptional regulator</fullName>
    </submittedName>
</protein>
<evidence type="ECO:0000259" key="1">
    <source>
        <dbReference type="SMART" id="SM00966"/>
    </source>
</evidence>
<evidence type="ECO:0000313" key="3">
    <source>
        <dbReference type="Proteomes" id="UP000030652"/>
    </source>
</evidence>
<organism evidence="2 3">
    <name type="scientific">Candidatus Scalindua brodae</name>
    <dbReference type="NCBI Taxonomy" id="237368"/>
    <lineage>
        <taxon>Bacteria</taxon>
        <taxon>Pseudomonadati</taxon>
        <taxon>Planctomycetota</taxon>
        <taxon>Candidatus Brocadiia</taxon>
        <taxon>Candidatus Brocadiales</taxon>
        <taxon>Candidatus Scalinduaceae</taxon>
        <taxon>Candidatus Scalindua</taxon>
    </lineage>
</organism>
<accession>A0A0B0EQH9</accession>
<name>A0A0B0EQH9_9BACT</name>
<dbReference type="Pfam" id="PF04014">
    <property type="entry name" value="MazE_antitoxin"/>
    <property type="match status" value="1"/>
</dbReference>
<dbReference type="InterPro" id="IPR037914">
    <property type="entry name" value="SpoVT-AbrB_sf"/>
</dbReference>
<feature type="domain" description="SpoVT-AbrB" evidence="1">
    <location>
        <begin position="5"/>
        <end position="49"/>
    </location>
</feature>
<dbReference type="EMBL" id="JRYO01000058">
    <property type="protein sequence ID" value="KHE93383.1"/>
    <property type="molecule type" value="Genomic_DNA"/>
</dbReference>
<dbReference type="SMART" id="SM00966">
    <property type="entry name" value="SpoVT_AbrB"/>
    <property type="match status" value="1"/>
</dbReference>
<dbReference type="GO" id="GO:0003677">
    <property type="term" value="F:DNA binding"/>
    <property type="evidence" value="ECO:0007669"/>
    <property type="project" value="InterPro"/>
</dbReference>
<dbReference type="AlphaFoldDB" id="A0A0B0EQH9"/>
<dbReference type="PATRIC" id="fig|237368.3.peg.879"/>
<dbReference type="Proteomes" id="UP000030652">
    <property type="component" value="Unassembled WGS sequence"/>
</dbReference>
<gene>
    <name evidence="2" type="ORF">SCABRO_00809</name>
</gene>
<evidence type="ECO:0000313" key="2">
    <source>
        <dbReference type="EMBL" id="KHE93383.1"/>
    </source>
</evidence>
<proteinExistence type="predicted"/>
<sequence length="84" mass="9434">MANLVKIGNSQGIRIPKALIEQAHLEDKELKLQIVKDGLLVSPCKRPREGWKEAIEASLAAHGKEPFDSEWLDASLISDEELEW</sequence>
<dbReference type="InterPro" id="IPR007159">
    <property type="entry name" value="SpoVT-AbrB_dom"/>
</dbReference>
<dbReference type="SUPFAM" id="SSF89447">
    <property type="entry name" value="AbrB/MazE/MraZ-like"/>
    <property type="match status" value="1"/>
</dbReference>
<dbReference type="eggNOG" id="COG2336">
    <property type="taxonomic scope" value="Bacteria"/>
</dbReference>
<reference evidence="2 3" key="1">
    <citation type="submission" date="2014-10" db="EMBL/GenBank/DDBJ databases">
        <title>Draft genome of anammox bacterium scalindua brodae, obtained using differential coverage binning of sequence data from two enrichment reactors.</title>
        <authorList>
            <person name="Speth D.R."/>
            <person name="Russ L."/>
            <person name="Kartal B."/>
            <person name="Op den Camp H.J."/>
            <person name="Dutilh B.E."/>
            <person name="Jetten M.S."/>
        </authorList>
    </citation>
    <scope>NUCLEOTIDE SEQUENCE [LARGE SCALE GENOMIC DNA]</scope>
    <source>
        <strain evidence="2">RU1</strain>
    </source>
</reference>
<comment type="caution">
    <text evidence="2">The sequence shown here is derived from an EMBL/GenBank/DDBJ whole genome shotgun (WGS) entry which is preliminary data.</text>
</comment>
<dbReference type="Gene3D" id="2.10.260.10">
    <property type="match status" value="1"/>
</dbReference>